<dbReference type="InterPro" id="IPR036388">
    <property type="entry name" value="WH-like_DNA-bd_sf"/>
</dbReference>
<dbReference type="PROSITE" id="PS52050">
    <property type="entry name" value="WYL"/>
    <property type="match status" value="1"/>
</dbReference>
<dbReference type="InterPro" id="IPR036390">
    <property type="entry name" value="WH_DNA-bd_sf"/>
</dbReference>
<evidence type="ECO:0000313" key="4">
    <source>
        <dbReference type="EMBL" id="MFD2256652.1"/>
    </source>
</evidence>
<evidence type="ECO:0000313" key="5">
    <source>
        <dbReference type="Proteomes" id="UP001597375"/>
    </source>
</evidence>
<evidence type="ECO:0000256" key="2">
    <source>
        <dbReference type="ARBA" id="ARBA00023163"/>
    </source>
</evidence>
<evidence type="ECO:0000259" key="3">
    <source>
        <dbReference type="PROSITE" id="PS51000"/>
    </source>
</evidence>
<comment type="caution">
    <text evidence="4">The sequence shown here is derived from an EMBL/GenBank/DDBJ whole genome shotgun (WGS) entry which is preliminary data.</text>
</comment>
<dbReference type="InterPro" id="IPR051534">
    <property type="entry name" value="CBASS_pafABC_assoc_protein"/>
</dbReference>
<dbReference type="Pfam" id="PF25583">
    <property type="entry name" value="WCX"/>
    <property type="match status" value="1"/>
</dbReference>
<dbReference type="SUPFAM" id="SSF46785">
    <property type="entry name" value="Winged helix' DNA-binding domain"/>
    <property type="match status" value="1"/>
</dbReference>
<dbReference type="Proteomes" id="UP001597375">
    <property type="component" value="Unassembled WGS sequence"/>
</dbReference>
<dbReference type="Gene3D" id="1.10.10.10">
    <property type="entry name" value="Winged helix-like DNA-binding domain superfamily/Winged helix DNA-binding domain"/>
    <property type="match status" value="1"/>
</dbReference>
<dbReference type="InterPro" id="IPR001034">
    <property type="entry name" value="DeoR_HTH"/>
</dbReference>
<name>A0ABW5D705_9BACT</name>
<feature type="domain" description="HTH deoR-type" evidence="3">
    <location>
        <begin position="3"/>
        <end position="58"/>
    </location>
</feature>
<sequence>MNRTDRLVALVMLLQSRRVITAAEMADHFEITERTIYRDIAALCEAGVPIIGEAGVGYSLTRGYQLPPVMFSPEEAFALVTGGLLAERMTDDSVRKPIITALGKLTAVLPNELQNRVHRLKKSMHVGHFQQHTGPVSLSQVQAAMAGKQVMHLQYLGASRGLATDRVIEPLGLVYYLDHWHLIAWCRLRGEVRDFRVDRIIKCEILPEPSPPRGDFDLSAYLSSCTQPALKETAILHFHPRLIETVRRHWGPMLIREQTHEGAIRVHLSYAHPDHLARWLLSFGKMVTIISPDSLRNELIIAAEDAISHHSRVEKKQAEPILT</sequence>
<gene>
    <name evidence="4" type="ORF">ACFSSA_08190</name>
</gene>
<dbReference type="PANTHER" id="PTHR34580">
    <property type="match status" value="1"/>
</dbReference>
<reference evidence="5" key="1">
    <citation type="journal article" date="2019" name="Int. J. Syst. Evol. Microbiol.">
        <title>The Global Catalogue of Microorganisms (GCM) 10K type strain sequencing project: providing services to taxonomists for standard genome sequencing and annotation.</title>
        <authorList>
            <consortium name="The Broad Institute Genomics Platform"/>
            <consortium name="The Broad Institute Genome Sequencing Center for Infectious Disease"/>
            <person name="Wu L."/>
            <person name="Ma J."/>
        </authorList>
    </citation>
    <scope>NUCLEOTIDE SEQUENCE [LARGE SCALE GENOMIC DNA]</scope>
    <source>
        <strain evidence="5">CGMCC 4.7106</strain>
    </source>
</reference>
<keyword evidence="1" id="KW-0805">Transcription regulation</keyword>
<dbReference type="InterPro" id="IPR028349">
    <property type="entry name" value="PafC-like"/>
</dbReference>
<dbReference type="InterPro" id="IPR057727">
    <property type="entry name" value="WCX_dom"/>
</dbReference>
<dbReference type="EMBL" id="JBHUIT010000010">
    <property type="protein sequence ID" value="MFD2256652.1"/>
    <property type="molecule type" value="Genomic_DNA"/>
</dbReference>
<organism evidence="4 5">
    <name type="scientific">Luteolibacter algae</name>
    <dbReference type="NCBI Taxonomy" id="454151"/>
    <lineage>
        <taxon>Bacteria</taxon>
        <taxon>Pseudomonadati</taxon>
        <taxon>Verrucomicrobiota</taxon>
        <taxon>Verrucomicrobiia</taxon>
        <taxon>Verrucomicrobiales</taxon>
        <taxon>Verrucomicrobiaceae</taxon>
        <taxon>Luteolibacter</taxon>
    </lineage>
</organism>
<dbReference type="Pfam" id="PF08279">
    <property type="entry name" value="HTH_11"/>
    <property type="match status" value="1"/>
</dbReference>
<dbReference type="PIRSF" id="PIRSF016838">
    <property type="entry name" value="PafC"/>
    <property type="match status" value="1"/>
</dbReference>
<dbReference type="RefSeq" id="WP_386819944.1">
    <property type="nucleotide sequence ID" value="NZ_JBHUIT010000010.1"/>
</dbReference>
<dbReference type="PANTHER" id="PTHR34580:SF1">
    <property type="entry name" value="PROTEIN PAFC"/>
    <property type="match status" value="1"/>
</dbReference>
<evidence type="ECO:0000256" key="1">
    <source>
        <dbReference type="ARBA" id="ARBA00023015"/>
    </source>
</evidence>
<proteinExistence type="predicted"/>
<dbReference type="Pfam" id="PF13280">
    <property type="entry name" value="WYL"/>
    <property type="match status" value="1"/>
</dbReference>
<keyword evidence="2" id="KW-0804">Transcription</keyword>
<protein>
    <submittedName>
        <fullName evidence="4">Helix-turn-helix transcriptional regulator</fullName>
    </submittedName>
</protein>
<dbReference type="InterPro" id="IPR026881">
    <property type="entry name" value="WYL_dom"/>
</dbReference>
<dbReference type="PROSITE" id="PS51000">
    <property type="entry name" value="HTH_DEOR_2"/>
    <property type="match status" value="1"/>
</dbReference>
<dbReference type="InterPro" id="IPR013196">
    <property type="entry name" value="HTH_11"/>
</dbReference>
<accession>A0ABW5D705</accession>
<keyword evidence="5" id="KW-1185">Reference proteome</keyword>